<reference evidence="1 2" key="1">
    <citation type="submission" date="2017-10" db="EMBL/GenBank/DDBJ databases">
        <title>Two draft genome sequences of Pusillimonas sp. strains isolated from a nitrate- and radionuclide-contaminated groundwater in Russia.</title>
        <authorList>
            <person name="Grouzdev D.S."/>
            <person name="Tourova T.P."/>
            <person name="Goeva M.A."/>
            <person name="Babich T.L."/>
            <person name="Sokolova D.S."/>
            <person name="Abdullin R."/>
            <person name="Poltaraus A.B."/>
            <person name="Toshchakov S.V."/>
            <person name="Nazina T.N."/>
        </authorList>
    </citation>
    <scope>NUCLEOTIDE SEQUENCE [LARGE SCALE GENOMIC DNA]</scope>
    <source>
        <strain evidence="1 2">JR1/69-2-13</strain>
    </source>
</reference>
<evidence type="ECO:0000313" key="2">
    <source>
        <dbReference type="Proteomes" id="UP000234328"/>
    </source>
</evidence>
<organism evidence="1 2">
    <name type="scientific">Pollutimonas nitritireducens</name>
    <dbReference type="NCBI Taxonomy" id="2045209"/>
    <lineage>
        <taxon>Bacteria</taxon>
        <taxon>Pseudomonadati</taxon>
        <taxon>Pseudomonadota</taxon>
        <taxon>Betaproteobacteria</taxon>
        <taxon>Burkholderiales</taxon>
        <taxon>Alcaligenaceae</taxon>
        <taxon>Pollutimonas</taxon>
    </lineage>
</organism>
<sequence length="66" mass="7658">MSTPQWMAAMMLRRRQASDIFVIIRFKNCPDFRVRTQAVLTVDKNAVKVKMIGVYSNTAGKKRLLR</sequence>
<protein>
    <submittedName>
        <fullName evidence="1">Uncharacterized protein</fullName>
    </submittedName>
</protein>
<comment type="caution">
    <text evidence="1">The sequence shown here is derived from an EMBL/GenBank/DDBJ whole genome shotgun (WGS) entry which is preliminary data.</text>
</comment>
<dbReference type="EMBL" id="PDNV01000008">
    <property type="protein sequence ID" value="PLC53352.1"/>
    <property type="molecule type" value="Genomic_DNA"/>
</dbReference>
<proteinExistence type="predicted"/>
<name>A0A2N4UEA2_9BURK</name>
<keyword evidence="2" id="KW-1185">Reference proteome</keyword>
<evidence type="ECO:0000313" key="1">
    <source>
        <dbReference type="EMBL" id="PLC53352.1"/>
    </source>
</evidence>
<gene>
    <name evidence="1" type="ORF">CR155_13840</name>
</gene>
<accession>A0A2N4UEA2</accession>
<dbReference type="AlphaFoldDB" id="A0A2N4UEA2"/>
<dbReference type="Proteomes" id="UP000234328">
    <property type="component" value="Unassembled WGS sequence"/>
</dbReference>